<reference evidence="2" key="1">
    <citation type="journal article" date="2014" name="Int. J. Syst. Evol. Microbiol.">
        <title>Complete genome sequence of Corynebacterium casei LMG S-19264T (=DSM 44701T), isolated from a smear-ripened cheese.</title>
        <authorList>
            <consortium name="US DOE Joint Genome Institute (JGI-PGF)"/>
            <person name="Walter F."/>
            <person name="Albersmeier A."/>
            <person name="Kalinowski J."/>
            <person name="Ruckert C."/>
        </authorList>
    </citation>
    <scope>NUCLEOTIDE SEQUENCE</scope>
    <source>
        <strain evidence="2">CGMCC 1.14984</strain>
    </source>
</reference>
<dbReference type="Gene3D" id="3.30.300.90">
    <property type="entry name" value="BolA-like"/>
    <property type="match status" value="1"/>
</dbReference>
<dbReference type="Pfam" id="PF01722">
    <property type="entry name" value="BolA"/>
    <property type="match status" value="1"/>
</dbReference>
<evidence type="ECO:0000256" key="1">
    <source>
        <dbReference type="RuleBase" id="RU003860"/>
    </source>
</evidence>
<evidence type="ECO:0000313" key="5">
    <source>
        <dbReference type="Proteomes" id="UP000818603"/>
    </source>
</evidence>
<sequence length="87" mass="9436">MSVAETLKTKLEAGLSPTELEIEDQSYLHKGHAGAPEGGESHFRVRIVAAAFEGKTRLQRHKMVNEILAEELAGPVHALTMVTDTPS</sequence>
<evidence type="ECO:0000313" key="3">
    <source>
        <dbReference type="EMBL" id="NHK27395.1"/>
    </source>
</evidence>
<gene>
    <name evidence="3" type="ORF">FF098_005710</name>
    <name evidence="2" type="ORF">GCM10011355_11540</name>
</gene>
<reference evidence="3 5" key="2">
    <citation type="submission" date="2020-02" db="EMBL/GenBank/DDBJ databases">
        <title>Genome sequence of Parvularcula flava strain NH6-79.</title>
        <authorList>
            <person name="Abdul Karim M.H."/>
            <person name="Lam M.Q."/>
            <person name="Chen S.J."/>
            <person name="Yahya A."/>
            <person name="Shahir S."/>
            <person name="Shamsir M.S."/>
            <person name="Chong C.S."/>
        </authorList>
    </citation>
    <scope>NUCLEOTIDE SEQUENCE [LARGE SCALE GENOMIC DNA]</scope>
    <source>
        <strain evidence="3 5">NH6-79</strain>
    </source>
</reference>
<name>A0A8J3A6B7_9PROT</name>
<dbReference type="Proteomes" id="UP000818603">
    <property type="component" value="Unassembled WGS sequence"/>
</dbReference>
<protein>
    <submittedName>
        <fullName evidence="2">BolA family transcriptional regulator</fullName>
    </submittedName>
</protein>
<dbReference type="InterPro" id="IPR036065">
    <property type="entry name" value="BolA-like_sf"/>
</dbReference>
<keyword evidence="5" id="KW-1185">Reference proteome</keyword>
<dbReference type="InterPro" id="IPR002634">
    <property type="entry name" value="BolA"/>
</dbReference>
<reference evidence="2" key="3">
    <citation type="submission" date="2020-09" db="EMBL/GenBank/DDBJ databases">
        <authorList>
            <person name="Sun Q."/>
            <person name="Zhou Y."/>
        </authorList>
    </citation>
    <scope>NUCLEOTIDE SEQUENCE</scope>
    <source>
        <strain evidence="2">CGMCC 1.14984</strain>
    </source>
</reference>
<dbReference type="EMBL" id="BMGZ01000001">
    <property type="protein sequence ID" value="GGH95309.1"/>
    <property type="molecule type" value="Genomic_DNA"/>
</dbReference>
<dbReference type="GO" id="GO:0016226">
    <property type="term" value="P:iron-sulfur cluster assembly"/>
    <property type="evidence" value="ECO:0007669"/>
    <property type="project" value="TreeGrafter"/>
</dbReference>
<organism evidence="2 4">
    <name type="scientific">Aquisalinus luteolus</name>
    <dbReference type="NCBI Taxonomy" id="1566827"/>
    <lineage>
        <taxon>Bacteria</taxon>
        <taxon>Pseudomonadati</taxon>
        <taxon>Pseudomonadota</taxon>
        <taxon>Alphaproteobacteria</taxon>
        <taxon>Parvularculales</taxon>
        <taxon>Parvularculaceae</taxon>
        <taxon>Aquisalinus</taxon>
    </lineage>
</organism>
<proteinExistence type="inferred from homology"/>
<dbReference type="Proteomes" id="UP000621856">
    <property type="component" value="Unassembled WGS sequence"/>
</dbReference>
<dbReference type="PIRSF" id="PIRSF003113">
    <property type="entry name" value="BolA"/>
    <property type="match status" value="1"/>
</dbReference>
<dbReference type="AlphaFoldDB" id="A0A8J3A6B7"/>
<evidence type="ECO:0000313" key="2">
    <source>
        <dbReference type="EMBL" id="GGH95309.1"/>
    </source>
</evidence>
<accession>A0A8J3A6B7</accession>
<comment type="similarity">
    <text evidence="1">Belongs to the BolA/IbaG family.</text>
</comment>
<dbReference type="SUPFAM" id="SSF82657">
    <property type="entry name" value="BolA-like"/>
    <property type="match status" value="1"/>
</dbReference>
<dbReference type="RefSeq" id="WP_155138310.1">
    <property type="nucleotide sequence ID" value="NZ_BMGZ01000001.1"/>
</dbReference>
<comment type="caution">
    <text evidence="2">The sequence shown here is derived from an EMBL/GenBank/DDBJ whole genome shotgun (WGS) entry which is preliminary data.</text>
</comment>
<dbReference type="PANTHER" id="PTHR46230">
    <property type="match status" value="1"/>
</dbReference>
<dbReference type="EMBL" id="VCJR02000001">
    <property type="protein sequence ID" value="NHK27395.1"/>
    <property type="molecule type" value="Genomic_DNA"/>
</dbReference>
<evidence type="ECO:0000313" key="4">
    <source>
        <dbReference type="Proteomes" id="UP000621856"/>
    </source>
</evidence>
<dbReference type="PANTHER" id="PTHR46230:SF7">
    <property type="entry name" value="BOLA-LIKE PROTEIN 1"/>
    <property type="match status" value="1"/>
</dbReference>